<dbReference type="Proteomes" id="UP001235760">
    <property type="component" value="Unassembled WGS sequence"/>
</dbReference>
<sequence>MTTVRHVPLAVPAHPTGHLDAAQRLALREVLLRRHAALLATLRLRESDDGRIAHAAAFLAQDGDDAPQRDADREVDLAQADQARVELGQVVAAIERLDGPDFGRCKRCGEAIGWARLQARPHADLCIGCAEQAERAAGGVAHPSM</sequence>
<keyword evidence="7" id="KW-1185">Reference proteome</keyword>
<dbReference type="InterPro" id="IPR000962">
    <property type="entry name" value="Znf_DskA_TraR"/>
</dbReference>
<dbReference type="PROSITE" id="PS51128">
    <property type="entry name" value="ZF_DKSA_2"/>
    <property type="match status" value="1"/>
</dbReference>
<accession>A0ABT9G7C4</accession>
<dbReference type="EMBL" id="JAUZEE010000010">
    <property type="protein sequence ID" value="MDP4302291.1"/>
    <property type="molecule type" value="Genomic_DNA"/>
</dbReference>
<comment type="caution">
    <text evidence="6">The sequence shown here is derived from an EMBL/GenBank/DDBJ whole genome shotgun (WGS) entry which is preliminary data.</text>
</comment>
<evidence type="ECO:0000256" key="4">
    <source>
        <dbReference type="PROSITE-ProRule" id="PRU00510"/>
    </source>
</evidence>
<keyword evidence="1" id="KW-0479">Metal-binding</keyword>
<name>A0ABT9G7C4_LEPDI</name>
<reference evidence="6 7" key="1">
    <citation type="submission" date="2023-08" db="EMBL/GenBank/DDBJ databases">
        <authorList>
            <person name="Roldan D.M."/>
            <person name="Menes R.J."/>
        </authorList>
    </citation>
    <scope>NUCLEOTIDE SEQUENCE [LARGE SCALE GENOMIC DNA]</scope>
    <source>
        <strain evidence="6 7">CCM 2812</strain>
    </source>
</reference>
<evidence type="ECO:0000256" key="2">
    <source>
        <dbReference type="ARBA" id="ARBA00022771"/>
    </source>
</evidence>
<proteinExistence type="predicted"/>
<dbReference type="RefSeq" id="WP_305750833.1">
    <property type="nucleotide sequence ID" value="NZ_JAUZEE010000010.1"/>
</dbReference>
<evidence type="ECO:0000256" key="3">
    <source>
        <dbReference type="ARBA" id="ARBA00022833"/>
    </source>
</evidence>
<dbReference type="Gene3D" id="1.20.120.910">
    <property type="entry name" value="DksA, coiled-coil domain"/>
    <property type="match status" value="1"/>
</dbReference>
<evidence type="ECO:0000259" key="5">
    <source>
        <dbReference type="Pfam" id="PF01258"/>
    </source>
</evidence>
<organism evidence="6 7">
    <name type="scientific">Leptothrix discophora</name>
    <dbReference type="NCBI Taxonomy" id="89"/>
    <lineage>
        <taxon>Bacteria</taxon>
        <taxon>Pseudomonadati</taxon>
        <taxon>Pseudomonadota</taxon>
        <taxon>Betaproteobacteria</taxon>
        <taxon>Burkholderiales</taxon>
        <taxon>Sphaerotilaceae</taxon>
        <taxon>Leptothrix</taxon>
    </lineage>
</organism>
<keyword evidence="3" id="KW-0862">Zinc</keyword>
<feature type="domain" description="Zinc finger DksA/TraR C4-type" evidence="5">
    <location>
        <begin position="101"/>
        <end position="135"/>
    </location>
</feature>
<dbReference type="Pfam" id="PF01258">
    <property type="entry name" value="zf-dskA_traR"/>
    <property type="match status" value="1"/>
</dbReference>
<keyword evidence="2" id="KW-0863">Zinc-finger</keyword>
<feature type="zinc finger region" description="dksA C4-type" evidence="4">
    <location>
        <begin position="105"/>
        <end position="129"/>
    </location>
</feature>
<evidence type="ECO:0000313" key="6">
    <source>
        <dbReference type="EMBL" id="MDP4302291.1"/>
    </source>
</evidence>
<gene>
    <name evidence="6" type="ORF">Q8X39_16765</name>
</gene>
<dbReference type="SUPFAM" id="SSF57716">
    <property type="entry name" value="Glucocorticoid receptor-like (DNA-binding domain)"/>
    <property type="match status" value="1"/>
</dbReference>
<dbReference type="PANTHER" id="PTHR33823">
    <property type="entry name" value="RNA POLYMERASE-BINDING TRANSCRIPTION FACTOR DKSA-RELATED"/>
    <property type="match status" value="1"/>
</dbReference>
<evidence type="ECO:0000313" key="7">
    <source>
        <dbReference type="Proteomes" id="UP001235760"/>
    </source>
</evidence>
<protein>
    <submittedName>
        <fullName evidence="6">TraR/DksA family transcriptional regulator</fullName>
    </submittedName>
</protein>
<evidence type="ECO:0000256" key="1">
    <source>
        <dbReference type="ARBA" id="ARBA00022723"/>
    </source>
</evidence>